<dbReference type="Pfam" id="PF00881">
    <property type="entry name" value="Nitroreductase"/>
    <property type="match status" value="1"/>
</dbReference>
<evidence type="ECO:0000256" key="1">
    <source>
        <dbReference type="ARBA" id="ARBA00007118"/>
    </source>
</evidence>
<sequence length="180" mass="20214">MELKQAIDQRRSVRKFTDQPVEKELLRSVLELSLQAPSWKNSQCWEFIVVEDPACKKILAESIPETNPAFQCLHTAPYVVVVVADPAKAEEVQGKQYFMGDAGMAFYAFWLACHDAGLATVCVGEIIDETPVKQVLGIPDGKRVYCLAPVGYPLYQPKQRPRDAFEQKVFFGKYGHGFDA</sequence>
<evidence type="ECO:0000313" key="5">
    <source>
        <dbReference type="Proteomes" id="UP000003340"/>
    </source>
</evidence>
<comment type="similarity">
    <text evidence="1">Belongs to the nitroreductase family.</text>
</comment>
<dbReference type="PANTHER" id="PTHR43673">
    <property type="entry name" value="NAD(P)H NITROREDUCTASE YDGI-RELATED"/>
    <property type="match status" value="1"/>
</dbReference>
<accession>C0E9G5</accession>
<dbReference type="InterPro" id="IPR000415">
    <property type="entry name" value="Nitroreductase-like"/>
</dbReference>
<organism evidence="4 5">
    <name type="scientific">[Clostridium] methylpentosum DSM 5476</name>
    <dbReference type="NCBI Taxonomy" id="537013"/>
    <lineage>
        <taxon>Bacteria</taxon>
        <taxon>Bacillati</taxon>
        <taxon>Bacillota</taxon>
        <taxon>Clostridia</taxon>
        <taxon>Eubacteriales</taxon>
        <taxon>Oscillospiraceae</taxon>
        <taxon>Oscillospiraceae incertae sedis</taxon>
    </lineage>
</organism>
<keyword evidence="5" id="KW-1185">Reference proteome</keyword>
<evidence type="ECO:0000313" key="4">
    <source>
        <dbReference type="EMBL" id="EEG31875.1"/>
    </source>
</evidence>
<dbReference type="eggNOG" id="COG0778">
    <property type="taxonomic scope" value="Bacteria"/>
</dbReference>
<dbReference type="EMBL" id="ACEC01000020">
    <property type="protein sequence ID" value="EEG31875.1"/>
    <property type="molecule type" value="Genomic_DNA"/>
</dbReference>
<name>C0E9G5_9FIRM</name>
<reference evidence="4 5" key="2">
    <citation type="submission" date="2009-02" db="EMBL/GenBank/DDBJ databases">
        <title>Draft genome sequence of Clostridium methylpentosum (DSM 5476).</title>
        <authorList>
            <person name="Sudarsanam P."/>
            <person name="Ley R."/>
            <person name="Guruge J."/>
            <person name="Turnbaugh P.J."/>
            <person name="Mahowald M."/>
            <person name="Liep D."/>
            <person name="Gordon J."/>
        </authorList>
    </citation>
    <scope>NUCLEOTIDE SEQUENCE [LARGE SCALE GENOMIC DNA]</scope>
    <source>
        <strain evidence="4 5">DSM 5476</strain>
    </source>
</reference>
<dbReference type="Proteomes" id="UP000003340">
    <property type="component" value="Unassembled WGS sequence"/>
</dbReference>
<dbReference type="STRING" id="537013.CLOSTMETH_00464"/>
<dbReference type="Gene3D" id="3.40.109.10">
    <property type="entry name" value="NADH Oxidase"/>
    <property type="match status" value="1"/>
</dbReference>
<dbReference type="InterPro" id="IPR029479">
    <property type="entry name" value="Nitroreductase"/>
</dbReference>
<protein>
    <submittedName>
        <fullName evidence="4">Nitroreductase family protein</fullName>
    </submittedName>
</protein>
<dbReference type="GO" id="GO:0016491">
    <property type="term" value="F:oxidoreductase activity"/>
    <property type="evidence" value="ECO:0007669"/>
    <property type="project" value="UniProtKB-KW"/>
</dbReference>
<dbReference type="AlphaFoldDB" id="C0E9G5"/>
<reference evidence="4 5" key="1">
    <citation type="submission" date="2009-01" db="EMBL/GenBank/DDBJ databases">
        <authorList>
            <person name="Fulton L."/>
            <person name="Clifton S."/>
            <person name="Fulton B."/>
            <person name="Xu J."/>
            <person name="Minx P."/>
            <person name="Pepin K.H."/>
            <person name="Johnson M."/>
            <person name="Bhonagiri V."/>
            <person name="Nash W.E."/>
            <person name="Mardis E.R."/>
            <person name="Wilson R.K."/>
        </authorList>
    </citation>
    <scope>NUCLEOTIDE SEQUENCE [LARGE SCALE GENOMIC DNA]</scope>
    <source>
        <strain evidence="4 5">DSM 5476</strain>
    </source>
</reference>
<gene>
    <name evidence="4" type="ORF">CLOSTMETH_00464</name>
</gene>
<dbReference type="PANTHER" id="PTHR43673:SF10">
    <property type="entry name" value="NADH DEHYDROGENASE_NAD(P)H NITROREDUCTASE XCC3605-RELATED"/>
    <property type="match status" value="1"/>
</dbReference>
<evidence type="ECO:0000256" key="2">
    <source>
        <dbReference type="ARBA" id="ARBA00023002"/>
    </source>
</evidence>
<evidence type="ECO:0000259" key="3">
    <source>
        <dbReference type="Pfam" id="PF00881"/>
    </source>
</evidence>
<dbReference type="SUPFAM" id="SSF55469">
    <property type="entry name" value="FMN-dependent nitroreductase-like"/>
    <property type="match status" value="1"/>
</dbReference>
<keyword evidence="2" id="KW-0560">Oxidoreductase</keyword>
<comment type="caution">
    <text evidence="4">The sequence shown here is derived from an EMBL/GenBank/DDBJ whole genome shotgun (WGS) entry which is preliminary data.</text>
</comment>
<proteinExistence type="inferred from homology"/>
<feature type="domain" description="Nitroreductase" evidence="3">
    <location>
        <begin position="7"/>
        <end position="152"/>
    </location>
</feature>
<dbReference type="HOGENOM" id="CLU_070764_7_1_9"/>